<evidence type="ECO:0000313" key="3">
    <source>
        <dbReference type="EMBL" id="QDU20087.1"/>
    </source>
</evidence>
<dbReference type="GO" id="GO:0004534">
    <property type="term" value="F:5'-3' RNA exonuclease activity"/>
    <property type="evidence" value="ECO:0007669"/>
    <property type="project" value="TreeGrafter"/>
</dbReference>
<evidence type="ECO:0000256" key="2">
    <source>
        <dbReference type="SAM" id="SignalP"/>
    </source>
</evidence>
<evidence type="ECO:0000313" key="4">
    <source>
        <dbReference type="Proteomes" id="UP000319576"/>
    </source>
</evidence>
<reference evidence="3 4" key="1">
    <citation type="submission" date="2019-02" db="EMBL/GenBank/DDBJ databases">
        <title>Deep-cultivation of Planctomycetes and their phenomic and genomic characterization uncovers novel biology.</title>
        <authorList>
            <person name="Wiegand S."/>
            <person name="Jogler M."/>
            <person name="Boedeker C."/>
            <person name="Pinto D."/>
            <person name="Vollmers J."/>
            <person name="Rivas-Marin E."/>
            <person name="Kohn T."/>
            <person name="Peeters S.H."/>
            <person name="Heuer A."/>
            <person name="Rast P."/>
            <person name="Oberbeckmann S."/>
            <person name="Bunk B."/>
            <person name="Jeske O."/>
            <person name="Meyerdierks A."/>
            <person name="Storesund J.E."/>
            <person name="Kallscheuer N."/>
            <person name="Luecker S."/>
            <person name="Lage O.M."/>
            <person name="Pohl T."/>
            <person name="Merkel B.J."/>
            <person name="Hornburger P."/>
            <person name="Mueller R.-W."/>
            <person name="Bruemmer F."/>
            <person name="Labrenz M."/>
            <person name="Spormann A.M."/>
            <person name="Op den Camp H."/>
            <person name="Overmann J."/>
            <person name="Amann R."/>
            <person name="Jetten M.S.M."/>
            <person name="Mascher T."/>
            <person name="Medema M.H."/>
            <person name="Devos D.P."/>
            <person name="Kaster A.-K."/>
            <person name="Ovreas L."/>
            <person name="Rohde M."/>
            <person name="Galperin M.Y."/>
            <person name="Jogler C."/>
        </authorList>
    </citation>
    <scope>NUCLEOTIDE SEQUENCE [LARGE SCALE GENOMIC DNA]</scope>
    <source>
        <strain evidence="3 4">ETA_A1</strain>
    </source>
</reference>
<dbReference type="SUPFAM" id="SSF89550">
    <property type="entry name" value="PHP domain-like"/>
    <property type="match status" value="1"/>
</dbReference>
<dbReference type="InterPro" id="IPR052018">
    <property type="entry name" value="PHP_domain"/>
</dbReference>
<proteinExistence type="predicted"/>
<dbReference type="Gene3D" id="3.20.20.140">
    <property type="entry name" value="Metal-dependent hydrolases"/>
    <property type="match status" value="1"/>
</dbReference>
<accession>A0A517XRF1</accession>
<organism evidence="3 4">
    <name type="scientific">Urbifossiella limnaea</name>
    <dbReference type="NCBI Taxonomy" id="2528023"/>
    <lineage>
        <taxon>Bacteria</taxon>
        <taxon>Pseudomonadati</taxon>
        <taxon>Planctomycetota</taxon>
        <taxon>Planctomycetia</taxon>
        <taxon>Gemmatales</taxon>
        <taxon>Gemmataceae</taxon>
        <taxon>Urbifossiella</taxon>
    </lineage>
</organism>
<name>A0A517XRF1_9BACT</name>
<dbReference type="InterPro" id="IPR016195">
    <property type="entry name" value="Pol/histidinol_Pase-like"/>
</dbReference>
<dbReference type="PANTHER" id="PTHR42924">
    <property type="entry name" value="EXONUCLEASE"/>
    <property type="match status" value="1"/>
</dbReference>
<gene>
    <name evidence="3" type="ORF">ETAA1_20300</name>
</gene>
<dbReference type="EMBL" id="CP036273">
    <property type="protein sequence ID" value="QDU20087.1"/>
    <property type="molecule type" value="Genomic_DNA"/>
</dbReference>
<protein>
    <submittedName>
        <fullName evidence="3">PHP domain protein</fullName>
    </submittedName>
</protein>
<dbReference type="RefSeq" id="WP_145237052.1">
    <property type="nucleotide sequence ID" value="NZ_CP036273.1"/>
</dbReference>
<feature type="signal peptide" evidence="2">
    <location>
        <begin position="1"/>
        <end position="22"/>
    </location>
</feature>
<evidence type="ECO:0000256" key="1">
    <source>
        <dbReference type="SAM" id="MobiDB-lite"/>
    </source>
</evidence>
<keyword evidence="2" id="KW-0732">Signal</keyword>
<feature type="region of interest" description="Disordered" evidence="1">
    <location>
        <begin position="412"/>
        <end position="435"/>
    </location>
</feature>
<sequence precursor="true">MPRALLAVGATLALLAAAVAFQNPAPDAPAPPSPLPVAVAAPQYWKGNLHTHSLWSDGDDFPEMIADWYRTHGYHFLALTDHNVLAEGEKWAPADGTPKRVQAVQKYAARFGERWLERREKDGKPQVRLKPLAEYRGLLEEPGKFLLVPAEEITHSYAKRPIHMNGINLRDVVKPIDGKDATETISVNLRQVADQRTKTGRFMIAFLNHPNFGWGVRAEEMLLVDGLKYFEVFNGHPGVKNYGDETHASTERVWDIALALRLGKHGLGVVYGLATDDSHAYHEWGLGKTNPGRGWVMVKAAHLTPDTVVKAIDAGDFYSTTGVLLDDVRRDGGDYTLSIRTEPGVSYKTEFVATLKGANLDSTARLDKDGQELPVTRVYGADVGKVVATSTAARPSYRLTGNELYVRAKVTSTKPHPNPYAKGDTEAAWTQPVTP</sequence>
<dbReference type="AlphaFoldDB" id="A0A517XRF1"/>
<dbReference type="Proteomes" id="UP000319576">
    <property type="component" value="Chromosome"/>
</dbReference>
<dbReference type="KEGG" id="uli:ETAA1_20300"/>
<dbReference type="PANTHER" id="PTHR42924:SF11">
    <property type="entry name" value="POLYMERASE_HISTIDINOL PHOSPHATASE N-TERMINAL DOMAIN-CONTAINING PROTEIN"/>
    <property type="match status" value="1"/>
</dbReference>
<dbReference type="OrthoDB" id="9804333at2"/>
<keyword evidence="4" id="KW-1185">Reference proteome</keyword>
<feature type="chain" id="PRO_5021822570" evidence="2">
    <location>
        <begin position="23"/>
        <end position="435"/>
    </location>
</feature>
<dbReference type="GO" id="GO:0035312">
    <property type="term" value="F:5'-3' DNA exonuclease activity"/>
    <property type="evidence" value="ECO:0007669"/>
    <property type="project" value="TreeGrafter"/>
</dbReference>